<keyword evidence="4" id="KW-1185">Reference proteome</keyword>
<proteinExistence type="predicted"/>
<dbReference type="Pfam" id="PF14560">
    <property type="entry name" value="Ubiquitin_2"/>
    <property type="match status" value="1"/>
</dbReference>
<keyword evidence="1" id="KW-0812">Transmembrane</keyword>
<evidence type="ECO:0000259" key="2">
    <source>
        <dbReference type="Pfam" id="PF14560"/>
    </source>
</evidence>
<evidence type="ECO:0000313" key="4">
    <source>
        <dbReference type="Proteomes" id="UP000594638"/>
    </source>
</evidence>
<dbReference type="EMBL" id="CACTIH010003941">
    <property type="protein sequence ID" value="CAA2987692.1"/>
    <property type="molecule type" value="Genomic_DNA"/>
</dbReference>
<organism evidence="3 4">
    <name type="scientific">Olea europaea subsp. europaea</name>
    <dbReference type="NCBI Taxonomy" id="158383"/>
    <lineage>
        <taxon>Eukaryota</taxon>
        <taxon>Viridiplantae</taxon>
        <taxon>Streptophyta</taxon>
        <taxon>Embryophyta</taxon>
        <taxon>Tracheophyta</taxon>
        <taxon>Spermatophyta</taxon>
        <taxon>Magnoliopsida</taxon>
        <taxon>eudicotyledons</taxon>
        <taxon>Gunneridae</taxon>
        <taxon>Pentapetalae</taxon>
        <taxon>asterids</taxon>
        <taxon>lamiids</taxon>
        <taxon>Lamiales</taxon>
        <taxon>Oleaceae</taxon>
        <taxon>Oleeae</taxon>
        <taxon>Olea</taxon>
    </lineage>
</organism>
<evidence type="ECO:0000313" key="3">
    <source>
        <dbReference type="EMBL" id="CAA2987692.1"/>
    </source>
</evidence>
<feature type="transmembrane region" description="Helical" evidence="1">
    <location>
        <begin position="29"/>
        <end position="48"/>
    </location>
</feature>
<keyword evidence="1" id="KW-0472">Membrane</keyword>
<keyword evidence="1" id="KW-1133">Transmembrane helix</keyword>
<accession>A0A8S0S604</accession>
<evidence type="ECO:0000256" key="1">
    <source>
        <dbReference type="SAM" id="Phobius"/>
    </source>
</evidence>
<dbReference type="InterPro" id="IPR000626">
    <property type="entry name" value="Ubiquitin-like_dom"/>
</dbReference>
<dbReference type="CDD" id="cd01789">
    <property type="entry name" value="Ubl_TBCB"/>
    <property type="match status" value="1"/>
</dbReference>
<dbReference type="GO" id="GO:0007021">
    <property type="term" value="P:tubulin complex assembly"/>
    <property type="evidence" value="ECO:0007669"/>
    <property type="project" value="InterPro"/>
</dbReference>
<dbReference type="InterPro" id="IPR045172">
    <property type="entry name" value="TBCB_Ubl"/>
</dbReference>
<name>A0A8S0S604_OLEEU</name>
<sequence length="154" mass="17710">MANGFQPSTHCDLRLPDFEPLQHRRRQGWLFSHLLAVVASSLVTSLVVKRRRLRRLSFYCYREKKGHVSRLQIQGDDSVLLRVTHSNIKSFSADVRFSLQMTVEAVKEKLWRNCGTSVNSMFLELYEDTGAKIADVGDDARSLGFYSPQDSFRL</sequence>
<comment type="caution">
    <text evidence="3">The sequence shown here is derived from an EMBL/GenBank/DDBJ whole genome shotgun (WGS) entry which is preliminary data.</text>
</comment>
<feature type="domain" description="Ubiquitin-like" evidence="2">
    <location>
        <begin position="79"/>
        <end position="154"/>
    </location>
</feature>
<dbReference type="Gramene" id="OE9A029727T1">
    <property type="protein sequence ID" value="OE9A029727C1"/>
    <property type="gene ID" value="OE9A029727"/>
</dbReference>
<protein>
    <submittedName>
        <fullName evidence="3">Tubulin-folding cofactor B-like</fullName>
    </submittedName>
</protein>
<gene>
    <name evidence="3" type="ORF">OLEA9_A029727</name>
</gene>
<dbReference type="GO" id="GO:0043014">
    <property type="term" value="F:alpha-tubulin binding"/>
    <property type="evidence" value="ECO:0007669"/>
    <property type="project" value="InterPro"/>
</dbReference>
<dbReference type="SUPFAM" id="SSF54236">
    <property type="entry name" value="Ubiquitin-like"/>
    <property type="match status" value="1"/>
</dbReference>
<dbReference type="Gene3D" id="3.10.20.90">
    <property type="entry name" value="Phosphatidylinositol 3-kinase Catalytic Subunit, Chain A, domain 1"/>
    <property type="match status" value="1"/>
</dbReference>
<dbReference type="Proteomes" id="UP000594638">
    <property type="component" value="Unassembled WGS sequence"/>
</dbReference>
<dbReference type="OrthoDB" id="2130750at2759"/>
<dbReference type="InterPro" id="IPR029071">
    <property type="entry name" value="Ubiquitin-like_domsf"/>
</dbReference>
<dbReference type="AlphaFoldDB" id="A0A8S0S604"/>
<dbReference type="GO" id="GO:0007023">
    <property type="term" value="P:post-chaperonin tubulin folding pathway"/>
    <property type="evidence" value="ECO:0007669"/>
    <property type="project" value="InterPro"/>
</dbReference>
<reference evidence="3 4" key="1">
    <citation type="submission" date="2019-12" db="EMBL/GenBank/DDBJ databases">
        <authorList>
            <person name="Alioto T."/>
            <person name="Alioto T."/>
            <person name="Gomez Garrido J."/>
        </authorList>
    </citation>
    <scope>NUCLEOTIDE SEQUENCE [LARGE SCALE GENOMIC DNA]</scope>
</reference>